<keyword evidence="2 3" id="KW-0378">Hydrolase</keyword>
<feature type="domain" description="Nudix hydrolase" evidence="4">
    <location>
        <begin position="8"/>
        <end position="134"/>
    </location>
</feature>
<evidence type="ECO:0000256" key="1">
    <source>
        <dbReference type="ARBA" id="ARBA00001946"/>
    </source>
</evidence>
<evidence type="ECO:0000313" key="6">
    <source>
        <dbReference type="Proteomes" id="UP000239663"/>
    </source>
</evidence>
<dbReference type="Gene3D" id="3.90.79.10">
    <property type="entry name" value="Nucleoside Triphosphate Pyrophosphohydrolase"/>
    <property type="match status" value="1"/>
</dbReference>
<accession>A0A2S7MZF3</accession>
<comment type="similarity">
    <text evidence="3">Belongs to the Nudix hydrolase family.</text>
</comment>
<dbReference type="CDD" id="cd04691">
    <property type="entry name" value="NUDIX_ADPRase"/>
    <property type="match status" value="1"/>
</dbReference>
<evidence type="ECO:0000256" key="3">
    <source>
        <dbReference type="RuleBase" id="RU003476"/>
    </source>
</evidence>
<organism evidence="5 6">
    <name type="scientific">Pradoshia eiseniae</name>
    <dbReference type="NCBI Taxonomy" id="2064768"/>
    <lineage>
        <taxon>Bacteria</taxon>
        <taxon>Bacillati</taxon>
        <taxon>Bacillota</taxon>
        <taxon>Bacilli</taxon>
        <taxon>Bacillales</taxon>
        <taxon>Bacillaceae</taxon>
        <taxon>Pradoshia</taxon>
    </lineage>
</organism>
<dbReference type="InterPro" id="IPR000086">
    <property type="entry name" value="NUDIX_hydrolase_dom"/>
</dbReference>
<comment type="cofactor">
    <cofactor evidence="1">
        <name>Mg(2+)</name>
        <dbReference type="ChEBI" id="CHEBI:18420"/>
    </cofactor>
</comment>
<dbReference type="OrthoDB" id="9786141at2"/>
<dbReference type="InterPro" id="IPR020084">
    <property type="entry name" value="NUDIX_hydrolase_CS"/>
</dbReference>
<gene>
    <name evidence="5" type="ORF">CYL18_10335</name>
</gene>
<dbReference type="SUPFAM" id="SSF55811">
    <property type="entry name" value="Nudix"/>
    <property type="match status" value="1"/>
</dbReference>
<dbReference type="Proteomes" id="UP000239663">
    <property type="component" value="Unassembled WGS sequence"/>
</dbReference>
<evidence type="ECO:0000259" key="4">
    <source>
        <dbReference type="PROSITE" id="PS51462"/>
    </source>
</evidence>
<sequence length="160" mass="17864">MGERSKHVWLGVCGLVIADDGKWLVVKKTYGGLKGKWSLPAGFVQPGETADEAVVREVKEETGIETEVIGLFGLRTGVIKNQISDNMLMFLLKPTSTAIYVQVEELSEAVFMDERDIKKDPNSSVLLTELNERHASLHKKPLEGKNPGDIFHYTSYKLFI</sequence>
<proteinExistence type="inferred from homology"/>
<dbReference type="EMBL" id="PKOZ01000005">
    <property type="protein sequence ID" value="PQD95174.1"/>
    <property type="molecule type" value="Genomic_DNA"/>
</dbReference>
<dbReference type="RefSeq" id="WP_104849434.1">
    <property type="nucleotide sequence ID" value="NZ_PKOZ01000005.1"/>
</dbReference>
<dbReference type="PANTHER" id="PTHR43046:SF14">
    <property type="entry name" value="MUTT_NUDIX FAMILY PROTEIN"/>
    <property type="match status" value="1"/>
</dbReference>
<dbReference type="GO" id="GO:0016787">
    <property type="term" value="F:hydrolase activity"/>
    <property type="evidence" value="ECO:0007669"/>
    <property type="project" value="UniProtKB-KW"/>
</dbReference>
<dbReference type="PROSITE" id="PS00893">
    <property type="entry name" value="NUDIX_BOX"/>
    <property type="match status" value="1"/>
</dbReference>
<dbReference type="PRINTS" id="PR00502">
    <property type="entry name" value="NUDIXFAMILY"/>
</dbReference>
<protein>
    <submittedName>
        <fullName evidence="5">NUDIX hydrolase</fullName>
    </submittedName>
</protein>
<evidence type="ECO:0000256" key="2">
    <source>
        <dbReference type="ARBA" id="ARBA00022801"/>
    </source>
</evidence>
<reference evidence="5 6" key="1">
    <citation type="submission" date="2017-12" db="EMBL/GenBank/DDBJ databases">
        <title>Taxonomic description and draft genome of Pradoshia cofamensis Gen. nov., sp. nov., a thermotolerant bacillale isolated from anterior gut of earthworm Eisenia fetida.</title>
        <authorList>
            <person name="Saha T."/>
            <person name="Chakraborty R."/>
        </authorList>
    </citation>
    <scope>NUCLEOTIDE SEQUENCE [LARGE SCALE GENOMIC DNA]</scope>
    <source>
        <strain evidence="5 6">EAG3</strain>
    </source>
</reference>
<name>A0A2S7MZF3_9BACI</name>
<dbReference type="InterPro" id="IPR015797">
    <property type="entry name" value="NUDIX_hydrolase-like_dom_sf"/>
</dbReference>
<dbReference type="PANTHER" id="PTHR43046">
    <property type="entry name" value="GDP-MANNOSE MANNOSYL HYDROLASE"/>
    <property type="match status" value="1"/>
</dbReference>
<comment type="caution">
    <text evidence="5">The sequence shown here is derived from an EMBL/GenBank/DDBJ whole genome shotgun (WGS) entry which is preliminary data.</text>
</comment>
<evidence type="ECO:0000313" key="5">
    <source>
        <dbReference type="EMBL" id="PQD95174.1"/>
    </source>
</evidence>
<dbReference type="InterPro" id="IPR020476">
    <property type="entry name" value="Nudix_hydrolase"/>
</dbReference>
<dbReference type="PROSITE" id="PS51462">
    <property type="entry name" value="NUDIX"/>
    <property type="match status" value="1"/>
</dbReference>
<dbReference type="AlphaFoldDB" id="A0A2S7MZF3"/>
<keyword evidence="6" id="KW-1185">Reference proteome</keyword>
<dbReference type="Pfam" id="PF00293">
    <property type="entry name" value="NUDIX"/>
    <property type="match status" value="1"/>
</dbReference>